<evidence type="ECO:0000313" key="3">
    <source>
        <dbReference type="Proteomes" id="UP001152797"/>
    </source>
</evidence>
<dbReference type="AlphaFoldDB" id="A0A9P1M4R3"/>
<proteinExistence type="predicted"/>
<reference evidence="1" key="1">
    <citation type="submission" date="2022-10" db="EMBL/GenBank/DDBJ databases">
        <authorList>
            <person name="Chen Y."/>
            <person name="Dougan E. K."/>
            <person name="Chan C."/>
            <person name="Rhodes N."/>
            <person name="Thang M."/>
        </authorList>
    </citation>
    <scope>NUCLEOTIDE SEQUENCE</scope>
</reference>
<evidence type="ECO:0000313" key="2">
    <source>
        <dbReference type="EMBL" id="CAL4807434.1"/>
    </source>
</evidence>
<comment type="caution">
    <text evidence="1">The sequence shown here is derived from an EMBL/GenBank/DDBJ whole genome shotgun (WGS) entry which is preliminary data.</text>
</comment>
<dbReference type="Proteomes" id="UP001152797">
    <property type="component" value="Unassembled WGS sequence"/>
</dbReference>
<evidence type="ECO:0000313" key="1">
    <source>
        <dbReference type="EMBL" id="CAI4020122.1"/>
    </source>
</evidence>
<reference evidence="2 3" key="2">
    <citation type="submission" date="2024-05" db="EMBL/GenBank/DDBJ databases">
        <authorList>
            <person name="Chen Y."/>
            <person name="Shah S."/>
            <person name="Dougan E. K."/>
            <person name="Thang M."/>
            <person name="Chan C."/>
        </authorList>
    </citation>
    <scope>NUCLEOTIDE SEQUENCE [LARGE SCALE GENOMIC DNA]</scope>
</reference>
<dbReference type="EMBL" id="CAMXCT030006791">
    <property type="protein sequence ID" value="CAL4807434.1"/>
    <property type="molecule type" value="Genomic_DNA"/>
</dbReference>
<dbReference type="EMBL" id="CAMXCT010006791">
    <property type="protein sequence ID" value="CAI4020122.1"/>
    <property type="molecule type" value="Genomic_DNA"/>
</dbReference>
<accession>A0A9P1M4R3</accession>
<protein>
    <submittedName>
        <fullName evidence="1">Uncharacterized protein</fullName>
    </submittedName>
</protein>
<sequence>MAVYVVAREAIRNYGPERCEPVFTKLKETYEGTTWARVLTAPTLLGHVRQLRLTNINNFWDRGSFRMRFIAAALLHVAVQDPQAPLYGGALTLATMFSVITGGPGMCTWFQQQLQALGPSTSPAWCKQMLEKTDDPMVWGKTAGRPRNFGQAAENIPGHDTDDAQAEQLDLQAEAAGHSDDDDATPPTLVLTKHCPKAMWDEIYAWLQSFGLCRNCCLGALHTWRLSSLQCSWCCHSSQSLEGRASKWQEKVVPRKFSPRDATVST</sequence>
<gene>
    <name evidence="1" type="ORF">C1SCF055_LOCUS44565</name>
</gene>
<keyword evidence="3" id="KW-1185">Reference proteome</keyword>
<dbReference type="EMBL" id="CAMXCT020006791">
    <property type="protein sequence ID" value="CAL1173497.1"/>
    <property type="molecule type" value="Genomic_DNA"/>
</dbReference>
<organism evidence="1">
    <name type="scientific">Cladocopium goreaui</name>
    <dbReference type="NCBI Taxonomy" id="2562237"/>
    <lineage>
        <taxon>Eukaryota</taxon>
        <taxon>Sar</taxon>
        <taxon>Alveolata</taxon>
        <taxon>Dinophyceae</taxon>
        <taxon>Suessiales</taxon>
        <taxon>Symbiodiniaceae</taxon>
        <taxon>Cladocopium</taxon>
    </lineage>
</organism>
<name>A0A9P1M4R3_9DINO</name>